<comment type="caution">
    <text evidence="1">The sequence shown here is derived from an EMBL/GenBank/DDBJ whole genome shotgun (WGS) entry which is preliminary data.</text>
</comment>
<organism evidence="1 2">
    <name type="scientific">Vibrio chagasii</name>
    <dbReference type="NCBI Taxonomy" id="170679"/>
    <lineage>
        <taxon>Bacteria</taxon>
        <taxon>Pseudomonadati</taxon>
        <taxon>Pseudomonadota</taxon>
        <taxon>Gammaproteobacteria</taxon>
        <taxon>Vibrionales</taxon>
        <taxon>Vibrionaceae</taxon>
        <taxon>Vibrio</taxon>
    </lineage>
</organism>
<dbReference type="Proteomes" id="UP000525336">
    <property type="component" value="Unassembled WGS sequence"/>
</dbReference>
<reference evidence="1 2" key="1">
    <citation type="submission" date="2019-09" db="EMBL/GenBank/DDBJ databases">
        <title>Draft genome sequencing and comparative genomics of hatchery-associated Vibrios.</title>
        <authorList>
            <person name="Kehlet-Delgado H."/>
            <person name="Mueller R.S."/>
        </authorList>
    </citation>
    <scope>NUCLEOTIDE SEQUENCE [LARGE SCALE GENOMIC DNA]</scope>
    <source>
        <strain evidence="1 2">00-90-10</strain>
    </source>
</reference>
<sequence>MNLTEQTTYDMRPYGVGIKVHSILINIENIKDRASEMIAVIQDICWLKELDPVAKLSYEARAERTIEKLVNNILTKVEDEVTEEFGEFMISASAQDALESAFNHIKVPLAELLKEKITGNPGFDFHTETNEKLIAFGEAKFSGSINPYRNALEQIREFIDLKKHDAELVDLQNFVSKEAVANHLGKKSAYVAAFSINSKKPSNIIANAFDSEYMKNIFEQEEVYLVGVTVND</sequence>
<protein>
    <recommendedName>
        <fullName evidence="3">Anti-bacteriophage protein A/HamA C-terminal domain-containing protein</fullName>
    </recommendedName>
</protein>
<name>A0A7Y4DRP0_9VIBR</name>
<evidence type="ECO:0000313" key="1">
    <source>
        <dbReference type="EMBL" id="NOH33656.1"/>
    </source>
</evidence>
<evidence type="ECO:0000313" key="2">
    <source>
        <dbReference type="Proteomes" id="UP000525336"/>
    </source>
</evidence>
<dbReference type="AlphaFoldDB" id="A0A7Y4DRP0"/>
<proteinExistence type="predicted"/>
<dbReference type="RefSeq" id="WP_171367617.1">
    <property type="nucleotide sequence ID" value="NZ_VTXW01000007.1"/>
</dbReference>
<evidence type="ECO:0008006" key="3">
    <source>
        <dbReference type="Google" id="ProtNLM"/>
    </source>
</evidence>
<accession>A0A7Y4DRP0</accession>
<dbReference type="EMBL" id="VTXW01000007">
    <property type="protein sequence ID" value="NOH33656.1"/>
    <property type="molecule type" value="Genomic_DNA"/>
</dbReference>
<gene>
    <name evidence="1" type="ORF">F0245_09805</name>
</gene>